<dbReference type="GO" id="GO:0005737">
    <property type="term" value="C:cytoplasm"/>
    <property type="evidence" value="ECO:0007669"/>
    <property type="project" value="UniProtKB-SubCell"/>
</dbReference>
<dbReference type="InterPro" id="IPR011989">
    <property type="entry name" value="ARM-like"/>
</dbReference>
<accession>A0A9J6EH13</accession>
<dbReference type="OrthoDB" id="951172at2759"/>
<keyword evidence="2" id="KW-0813">Transport</keyword>
<keyword evidence="4" id="KW-0677">Repeat</keyword>
<dbReference type="PANTHER" id="PTHR10527">
    <property type="entry name" value="IMPORTIN BETA"/>
    <property type="match status" value="1"/>
</dbReference>
<evidence type="ECO:0000256" key="5">
    <source>
        <dbReference type="ARBA" id="ARBA00022927"/>
    </source>
</evidence>
<dbReference type="Proteomes" id="UP000821866">
    <property type="component" value="Chromosome 2"/>
</dbReference>
<dbReference type="GO" id="GO:0006606">
    <property type="term" value="P:protein import into nucleus"/>
    <property type="evidence" value="ECO:0007669"/>
    <property type="project" value="InterPro"/>
</dbReference>
<organism evidence="6 7">
    <name type="scientific">Rhipicephalus microplus</name>
    <name type="common">Cattle tick</name>
    <name type="synonym">Boophilus microplus</name>
    <dbReference type="NCBI Taxonomy" id="6941"/>
    <lineage>
        <taxon>Eukaryota</taxon>
        <taxon>Metazoa</taxon>
        <taxon>Ecdysozoa</taxon>
        <taxon>Arthropoda</taxon>
        <taxon>Chelicerata</taxon>
        <taxon>Arachnida</taxon>
        <taxon>Acari</taxon>
        <taxon>Parasitiformes</taxon>
        <taxon>Ixodida</taxon>
        <taxon>Ixodoidea</taxon>
        <taxon>Ixodidae</taxon>
        <taxon>Rhipicephalinae</taxon>
        <taxon>Rhipicephalus</taxon>
        <taxon>Boophilus</taxon>
    </lineage>
</organism>
<dbReference type="OMA" id="PFTEPVF"/>
<proteinExistence type="predicted"/>
<evidence type="ECO:0000313" key="6">
    <source>
        <dbReference type="EMBL" id="KAH8033729.1"/>
    </source>
</evidence>
<keyword evidence="3" id="KW-0963">Cytoplasm</keyword>
<dbReference type="InterPro" id="IPR040122">
    <property type="entry name" value="Importin_beta"/>
</dbReference>
<reference evidence="6" key="2">
    <citation type="submission" date="2021-09" db="EMBL/GenBank/DDBJ databases">
        <authorList>
            <person name="Jia N."/>
            <person name="Wang J."/>
            <person name="Shi W."/>
            <person name="Du L."/>
            <person name="Sun Y."/>
            <person name="Zhan W."/>
            <person name="Jiang J."/>
            <person name="Wang Q."/>
            <person name="Zhang B."/>
            <person name="Ji P."/>
            <person name="Sakyi L.B."/>
            <person name="Cui X."/>
            <person name="Yuan T."/>
            <person name="Jiang B."/>
            <person name="Yang W."/>
            <person name="Lam T.T.-Y."/>
            <person name="Chang Q."/>
            <person name="Ding S."/>
            <person name="Wang X."/>
            <person name="Zhu J."/>
            <person name="Ruan X."/>
            <person name="Zhao L."/>
            <person name="Wei J."/>
            <person name="Que T."/>
            <person name="Du C."/>
            <person name="Cheng J."/>
            <person name="Dai P."/>
            <person name="Han X."/>
            <person name="Huang E."/>
            <person name="Gao Y."/>
            <person name="Liu J."/>
            <person name="Shao H."/>
            <person name="Ye R."/>
            <person name="Li L."/>
            <person name="Wei W."/>
            <person name="Wang X."/>
            <person name="Wang C."/>
            <person name="Huo Q."/>
            <person name="Li W."/>
            <person name="Guo W."/>
            <person name="Chen H."/>
            <person name="Chen S."/>
            <person name="Zhou L."/>
            <person name="Zhou L."/>
            <person name="Ni X."/>
            <person name="Tian J."/>
            <person name="Zhou Y."/>
            <person name="Sheng Y."/>
            <person name="Liu T."/>
            <person name="Pan Y."/>
            <person name="Xia L."/>
            <person name="Li J."/>
            <person name="Zhao F."/>
            <person name="Cao W."/>
        </authorList>
    </citation>
    <scope>NUCLEOTIDE SEQUENCE</scope>
    <source>
        <strain evidence="6">Rmic-2018</strain>
        <tissue evidence="6">Larvae</tissue>
    </source>
</reference>
<dbReference type="Gene3D" id="1.25.10.10">
    <property type="entry name" value="Leucine-rich Repeat Variant"/>
    <property type="match status" value="1"/>
</dbReference>
<evidence type="ECO:0000256" key="2">
    <source>
        <dbReference type="ARBA" id="ARBA00022448"/>
    </source>
</evidence>
<keyword evidence="5" id="KW-0653">Protein transport</keyword>
<dbReference type="SUPFAM" id="SSF48371">
    <property type="entry name" value="ARM repeat"/>
    <property type="match status" value="1"/>
</dbReference>
<reference evidence="6" key="1">
    <citation type="journal article" date="2020" name="Cell">
        <title>Large-Scale Comparative Analyses of Tick Genomes Elucidate Their Genetic Diversity and Vector Capacities.</title>
        <authorList>
            <consortium name="Tick Genome and Microbiome Consortium (TIGMIC)"/>
            <person name="Jia N."/>
            <person name="Wang J."/>
            <person name="Shi W."/>
            <person name="Du L."/>
            <person name="Sun Y."/>
            <person name="Zhan W."/>
            <person name="Jiang J.F."/>
            <person name="Wang Q."/>
            <person name="Zhang B."/>
            <person name="Ji P."/>
            <person name="Bell-Sakyi L."/>
            <person name="Cui X.M."/>
            <person name="Yuan T.T."/>
            <person name="Jiang B.G."/>
            <person name="Yang W.F."/>
            <person name="Lam T.T."/>
            <person name="Chang Q.C."/>
            <person name="Ding S.J."/>
            <person name="Wang X.J."/>
            <person name="Zhu J.G."/>
            <person name="Ruan X.D."/>
            <person name="Zhao L."/>
            <person name="Wei J.T."/>
            <person name="Ye R.Z."/>
            <person name="Que T.C."/>
            <person name="Du C.H."/>
            <person name="Zhou Y.H."/>
            <person name="Cheng J.X."/>
            <person name="Dai P.F."/>
            <person name="Guo W.B."/>
            <person name="Han X.H."/>
            <person name="Huang E.J."/>
            <person name="Li L.F."/>
            <person name="Wei W."/>
            <person name="Gao Y.C."/>
            <person name="Liu J.Z."/>
            <person name="Shao H.Z."/>
            <person name="Wang X."/>
            <person name="Wang C.C."/>
            <person name="Yang T.C."/>
            <person name="Huo Q.B."/>
            <person name="Li W."/>
            <person name="Chen H.Y."/>
            <person name="Chen S.E."/>
            <person name="Zhou L.G."/>
            <person name="Ni X.B."/>
            <person name="Tian J.H."/>
            <person name="Sheng Y."/>
            <person name="Liu T."/>
            <person name="Pan Y.S."/>
            <person name="Xia L.Y."/>
            <person name="Li J."/>
            <person name="Zhao F."/>
            <person name="Cao W.C."/>
        </authorList>
    </citation>
    <scope>NUCLEOTIDE SEQUENCE</scope>
    <source>
        <strain evidence="6">Rmic-2018</strain>
    </source>
</reference>
<evidence type="ECO:0000256" key="4">
    <source>
        <dbReference type="ARBA" id="ARBA00022737"/>
    </source>
</evidence>
<dbReference type="InterPro" id="IPR016024">
    <property type="entry name" value="ARM-type_fold"/>
</dbReference>
<evidence type="ECO:0000256" key="3">
    <source>
        <dbReference type="ARBA" id="ARBA00022490"/>
    </source>
</evidence>
<sequence length="845" mass="96025">MNDSLSDDEVTRQTARQQVNQLGERPDFNDYMAFIFTEMKFQNKANPKEGQLILKKFESVRRGVAPPRVSVDDPVRVVAAALAYFIINDSKIKLTRWIDLLQRLGELLDLPDERICEGCLGVLHKVCRDYSKETGVVLRNDHLTDLVPKCLKFFRHSNPRLRYCAITFISLLFIDCKQAAVVHADAFVTNLLQLALDTDYEVQKAMCRALALLLEYHIDCLIPHMCCIVEYVMNRMQDAEEDVAVEARATLFCLAKPICKEALTPHFSSLVHILLNGTKYCDTAAERLKQVIPGTIQNPGSIYRGRESIDYGLVSGTKVPLDNILYARNLRTSSAIALGAISTVFNEELLTLLRPIIRQMLKDKDWVIMESAIYVLGIIAEGCHEGMAPYLPHLIPLFYIHLRSHRAAVRSAACWTLSRYCPWVLRQPQHLYLKPLLEQLLEKVLDEHEMVQEVACNSLISVEECAETELVPYLNSILDTLYSGFLKYRRSRFYMLYNVIEVLADSVPSEICRREFIQYFIRLLTEDPIGLEDSQINMFHLLRCQGSLATALKSDFLPYHLPVVNRCIRTAHLGRQGFLAKAIHLQYSITPEKPLTIAALKTLTKLAECLGRDMEPSLSSTSIIELMVDCAKDSVPEVRQATFNFLGTFVKICPKSLSTKASFLVPLLIENLNNQITPLCNSATYAIRELAMTLREDVKPYVYEIRAKLTTIINSPRTSESLRVDTTVAIGYLGHIFPYEMAPALCRFIVPCCSAIGKIPDGEVKNFALRGIFTLVSENPAGALRYFITLLDTIIAWIIRQDDLKQAMNNLIRLYKQCYGTTRLHHFYEKLPPALRQRVLGTYDF</sequence>
<comment type="subcellular location">
    <subcellularLocation>
        <location evidence="1">Cytoplasm</location>
    </subcellularLocation>
</comment>
<dbReference type="EMBL" id="JABSTU010000004">
    <property type="protein sequence ID" value="KAH8033729.1"/>
    <property type="molecule type" value="Genomic_DNA"/>
</dbReference>
<gene>
    <name evidence="6" type="ORF">HPB51_015718</name>
</gene>
<name>A0A9J6EH13_RHIMP</name>
<protein>
    <submittedName>
        <fullName evidence="6">Uncharacterized protein</fullName>
    </submittedName>
</protein>
<dbReference type="AlphaFoldDB" id="A0A9J6EH13"/>
<comment type="caution">
    <text evidence="6">The sequence shown here is derived from an EMBL/GenBank/DDBJ whole genome shotgun (WGS) entry which is preliminary data.</text>
</comment>
<dbReference type="Pfam" id="PF13513">
    <property type="entry name" value="HEAT_EZ"/>
    <property type="match status" value="1"/>
</dbReference>
<dbReference type="VEuPathDB" id="VectorBase:LOC119162090"/>
<keyword evidence="7" id="KW-1185">Reference proteome</keyword>
<evidence type="ECO:0000256" key="1">
    <source>
        <dbReference type="ARBA" id="ARBA00004496"/>
    </source>
</evidence>
<evidence type="ECO:0000313" key="7">
    <source>
        <dbReference type="Proteomes" id="UP000821866"/>
    </source>
</evidence>